<keyword evidence="1" id="KW-0677">Repeat</keyword>
<dbReference type="AlphaFoldDB" id="A0AAD5MBQ7"/>
<evidence type="ECO:0000313" key="6">
    <source>
        <dbReference type="EMBL" id="KAJ0409451.1"/>
    </source>
</evidence>
<dbReference type="SUPFAM" id="SSF46689">
    <property type="entry name" value="Homeodomain-like"/>
    <property type="match status" value="1"/>
</dbReference>
<keyword evidence="2" id="KW-0238">DNA-binding</keyword>
<dbReference type="Gene3D" id="1.10.10.60">
    <property type="entry name" value="Homeodomain-like"/>
    <property type="match status" value="2"/>
</dbReference>
<protein>
    <recommendedName>
        <fullName evidence="8">Myb-like DNA-binding protein</fullName>
    </recommendedName>
</protein>
<feature type="compositionally biased region" description="Polar residues" evidence="3">
    <location>
        <begin position="69"/>
        <end position="79"/>
    </location>
</feature>
<evidence type="ECO:0000256" key="3">
    <source>
        <dbReference type="SAM" id="MobiDB-lite"/>
    </source>
</evidence>
<sequence>MSGGDKCDAAATAQAEVTRPASPALRDDGDDRQRRSQLVERATEVIDDLEKIVVPSSVNGKRRAPSGNEPATQKTTDTATDGAHQPVASRSVAPQDASEATAAAALQDLPGPSSSEALQPTAAALGRCRGSELPSQMTVDTRVAELEGSRAAAMAPKSPIEVLMSKMHELVQKYNQDNSDDNSADAQVASLRRTVSEQDKLLRRLVASEETTRTEMERLRKSVLSLQHDLMRLMGIVELQMQLPPPPPPPHVQLSPVLNERLLLGSSTSAIRKAAAGHSNSYSARDSAAIAKREDEDGTDEQAGHPTATSPGTPGTPSILHRRLLEANRKGMERAMLVDSLLSDRHLQVKLLESAPALISPHDTYASVLKESFSPPRKRIKTAKLGKRPWTPEEDQALATAVQQAGASDWSAISRVLPGRCGKQCRERWVNHLSPTVNKDAWTEEEDEIIFKTREKIGNHWADIARLLPGRTDNAVKNRFYSTMRRRSRQQRSQSQQRHASNRENSSHRANCAEQVATEDSPRPSSVGAWDSDSSSVSTVGRTAAAAAAATSSGSDKRRLH</sequence>
<evidence type="ECO:0000259" key="5">
    <source>
        <dbReference type="PROSITE" id="PS51294"/>
    </source>
</evidence>
<evidence type="ECO:0000256" key="2">
    <source>
        <dbReference type="ARBA" id="ARBA00023125"/>
    </source>
</evidence>
<dbReference type="InterPro" id="IPR001005">
    <property type="entry name" value="SANT/Myb"/>
</dbReference>
<feature type="compositionally biased region" description="Low complexity" evidence="3">
    <location>
        <begin position="525"/>
        <end position="554"/>
    </location>
</feature>
<evidence type="ECO:0000256" key="1">
    <source>
        <dbReference type="ARBA" id="ARBA00022737"/>
    </source>
</evidence>
<evidence type="ECO:0008006" key="8">
    <source>
        <dbReference type="Google" id="ProtNLM"/>
    </source>
</evidence>
<dbReference type="Pfam" id="PF00249">
    <property type="entry name" value="Myb_DNA-binding"/>
    <property type="match status" value="2"/>
</dbReference>
<feature type="domain" description="Myb-like" evidence="4">
    <location>
        <begin position="382"/>
        <end position="433"/>
    </location>
</feature>
<evidence type="ECO:0000313" key="7">
    <source>
        <dbReference type="Proteomes" id="UP001209570"/>
    </source>
</evidence>
<dbReference type="GO" id="GO:0005634">
    <property type="term" value="C:nucleus"/>
    <property type="evidence" value="ECO:0007669"/>
    <property type="project" value="TreeGrafter"/>
</dbReference>
<gene>
    <name evidence="6" type="ORF">P43SY_002341</name>
</gene>
<feature type="compositionally biased region" description="Basic and acidic residues" evidence="3">
    <location>
        <begin position="25"/>
        <end position="51"/>
    </location>
</feature>
<reference evidence="6" key="1">
    <citation type="submission" date="2021-12" db="EMBL/GenBank/DDBJ databases">
        <title>Prjna785345.</title>
        <authorList>
            <person name="Rujirawat T."/>
            <person name="Krajaejun T."/>
        </authorList>
    </citation>
    <scope>NUCLEOTIDE SEQUENCE</scope>
    <source>
        <strain evidence="6">Pi057C3</strain>
    </source>
</reference>
<dbReference type="InterPro" id="IPR050560">
    <property type="entry name" value="MYB_TF"/>
</dbReference>
<dbReference type="SMART" id="SM00717">
    <property type="entry name" value="SANT"/>
    <property type="match status" value="2"/>
</dbReference>
<feature type="domain" description="Myb-like" evidence="4">
    <location>
        <begin position="434"/>
        <end position="484"/>
    </location>
</feature>
<feature type="compositionally biased region" description="Low complexity" evidence="3">
    <location>
        <begin position="306"/>
        <end position="318"/>
    </location>
</feature>
<comment type="caution">
    <text evidence="6">The sequence shown here is derived from an EMBL/GenBank/DDBJ whole genome shotgun (WGS) entry which is preliminary data.</text>
</comment>
<feature type="domain" description="HTH myb-type" evidence="5">
    <location>
        <begin position="438"/>
        <end position="488"/>
    </location>
</feature>
<proteinExistence type="predicted"/>
<feature type="domain" description="HTH myb-type" evidence="5">
    <location>
        <begin position="382"/>
        <end position="437"/>
    </location>
</feature>
<dbReference type="InterPro" id="IPR017930">
    <property type="entry name" value="Myb_dom"/>
</dbReference>
<dbReference type="PROSITE" id="PS50090">
    <property type="entry name" value="MYB_LIKE"/>
    <property type="match status" value="2"/>
</dbReference>
<dbReference type="FunFam" id="1.10.10.60:FF:000010">
    <property type="entry name" value="Transcriptional activator Myb isoform A"/>
    <property type="match status" value="1"/>
</dbReference>
<dbReference type="GO" id="GO:0000981">
    <property type="term" value="F:DNA-binding transcription factor activity, RNA polymerase II-specific"/>
    <property type="evidence" value="ECO:0007669"/>
    <property type="project" value="TreeGrafter"/>
</dbReference>
<dbReference type="PANTHER" id="PTHR45614:SF232">
    <property type="entry name" value="TRANSCRIPTION FACTOR MYB3R-2"/>
    <property type="match status" value="1"/>
</dbReference>
<accession>A0AAD5MBQ7</accession>
<dbReference type="Proteomes" id="UP001209570">
    <property type="component" value="Unassembled WGS sequence"/>
</dbReference>
<feature type="region of interest" description="Disordered" evidence="3">
    <location>
        <begin position="275"/>
        <end position="319"/>
    </location>
</feature>
<dbReference type="EMBL" id="JAKCXM010000004">
    <property type="protein sequence ID" value="KAJ0409451.1"/>
    <property type="molecule type" value="Genomic_DNA"/>
</dbReference>
<dbReference type="PANTHER" id="PTHR45614">
    <property type="entry name" value="MYB PROTEIN-RELATED"/>
    <property type="match status" value="1"/>
</dbReference>
<dbReference type="GO" id="GO:0000978">
    <property type="term" value="F:RNA polymerase II cis-regulatory region sequence-specific DNA binding"/>
    <property type="evidence" value="ECO:0007669"/>
    <property type="project" value="TreeGrafter"/>
</dbReference>
<keyword evidence="7" id="KW-1185">Reference proteome</keyword>
<dbReference type="PROSITE" id="PS51294">
    <property type="entry name" value="HTH_MYB"/>
    <property type="match status" value="2"/>
</dbReference>
<organism evidence="6 7">
    <name type="scientific">Pythium insidiosum</name>
    <name type="common">Pythiosis disease agent</name>
    <dbReference type="NCBI Taxonomy" id="114742"/>
    <lineage>
        <taxon>Eukaryota</taxon>
        <taxon>Sar</taxon>
        <taxon>Stramenopiles</taxon>
        <taxon>Oomycota</taxon>
        <taxon>Peronosporomycetes</taxon>
        <taxon>Pythiales</taxon>
        <taxon>Pythiaceae</taxon>
        <taxon>Pythium</taxon>
    </lineage>
</organism>
<feature type="region of interest" description="Disordered" evidence="3">
    <location>
        <begin position="481"/>
        <end position="561"/>
    </location>
</feature>
<dbReference type="InterPro" id="IPR009057">
    <property type="entry name" value="Homeodomain-like_sf"/>
</dbReference>
<dbReference type="CDD" id="cd00167">
    <property type="entry name" value="SANT"/>
    <property type="match status" value="2"/>
</dbReference>
<name>A0AAD5MBQ7_PYTIN</name>
<evidence type="ECO:0000259" key="4">
    <source>
        <dbReference type="PROSITE" id="PS50090"/>
    </source>
</evidence>
<feature type="region of interest" description="Disordered" evidence="3">
    <location>
        <begin position="1"/>
        <end position="119"/>
    </location>
</feature>